<evidence type="ECO:0000313" key="1">
    <source>
        <dbReference type="EMBL" id="KAG2270423.1"/>
    </source>
</evidence>
<sequence>MIRLGMELNRTYRTNGVPSMYLFLCRQSRCYHVGYKECSSVASVELTETRNNATIQETITAIVRYVEIMEKGFFGLKSGGKSLGSLMLQLIAIIYGEHAVTGKLRKHIWSAHGIVVTLKHTT</sequence>
<dbReference type="OrthoDB" id="10396639at2759"/>
<accession>A0A8X7QMH1</accession>
<proteinExistence type="predicted"/>
<organism evidence="1 2">
    <name type="scientific">Brassica carinata</name>
    <name type="common">Ethiopian mustard</name>
    <name type="synonym">Abyssinian cabbage</name>
    <dbReference type="NCBI Taxonomy" id="52824"/>
    <lineage>
        <taxon>Eukaryota</taxon>
        <taxon>Viridiplantae</taxon>
        <taxon>Streptophyta</taxon>
        <taxon>Embryophyta</taxon>
        <taxon>Tracheophyta</taxon>
        <taxon>Spermatophyta</taxon>
        <taxon>Magnoliopsida</taxon>
        <taxon>eudicotyledons</taxon>
        <taxon>Gunneridae</taxon>
        <taxon>Pentapetalae</taxon>
        <taxon>rosids</taxon>
        <taxon>malvids</taxon>
        <taxon>Brassicales</taxon>
        <taxon>Brassicaceae</taxon>
        <taxon>Brassiceae</taxon>
        <taxon>Brassica</taxon>
    </lineage>
</organism>
<protein>
    <submittedName>
        <fullName evidence="1">Uncharacterized protein</fullName>
    </submittedName>
</protein>
<gene>
    <name evidence="1" type="ORF">Bca52824_064978</name>
</gene>
<keyword evidence="2" id="KW-1185">Reference proteome</keyword>
<dbReference type="EMBL" id="JAAMPC010000013">
    <property type="protein sequence ID" value="KAG2270423.1"/>
    <property type="molecule type" value="Genomic_DNA"/>
</dbReference>
<dbReference type="Proteomes" id="UP000886595">
    <property type="component" value="Unassembled WGS sequence"/>
</dbReference>
<dbReference type="AlphaFoldDB" id="A0A8X7QMH1"/>
<comment type="caution">
    <text evidence="1">The sequence shown here is derived from an EMBL/GenBank/DDBJ whole genome shotgun (WGS) entry which is preliminary data.</text>
</comment>
<reference evidence="1 2" key="1">
    <citation type="submission" date="2020-02" db="EMBL/GenBank/DDBJ databases">
        <authorList>
            <person name="Ma Q."/>
            <person name="Huang Y."/>
            <person name="Song X."/>
            <person name="Pei D."/>
        </authorList>
    </citation>
    <scope>NUCLEOTIDE SEQUENCE [LARGE SCALE GENOMIC DNA]</scope>
    <source>
        <strain evidence="1">Sxm20200214</strain>
        <tissue evidence="1">Leaf</tissue>
    </source>
</reference>
<evidence type="ECO:0000313" key="2">
    <source>
        <dbReference type="Proteomes" id="UP000886595"/>
    </source>
</evidence>
<name>A0A8X7QMH1_BRACI</name>